<reference evidence="3 4" key="1">
    <citation type="journal article" date="2017" name="Nat. Ecol. Evol.">
        <title>Scallop genome provides insights into evolution of bilaterian karyotype and development.</title>
        <authorList>
            <person name="Wang S."/>
            <person name="Zhang J."/>
            <person name="Jiao W."/>
            <person name="Li J."/>
            <person name="Xun X."/>
            <person name="Sun Y."/>
            <person name="Guo X."/>
            <person name="Huan P."/>
            <person name="Dong B."/>
            <person name="Zhang L."/>
            <person name="Hu X."/>
            <person name="Sun X."/>
            <person name="Wang J."/>
            <person name="Zhao C."/>
            <person name="Wang Y."/>
            <person name="Wang D."/>
            <person name="Huang X."/>
            <person name="Wang R."/>
            <person name="Lv J."/>
            <person name="Li Y."/>
            <person name="Zhang Z."/>
            <person name="Liu B."/>
            <person name="Lu W."/>
            <person name="Hui Y."/>
            <person name="Liang J."/>
            <person name="Zhou Z."/>
            <person name="Hou R."/>
            <person name="Li X."/>
            <person name="Liu Y."/>
            <person name="Li H."/>
            <person name="Ning X."/>
            <person name="Lin Y."/>
            <person name="Zhao L."/>
            <person name="Xing Q."/>
            <person name="Dou J."/>
            <person name="Li Y."/>
            <person name="Mao J."/>
            <person name="Guo H."/>
            <person name="Dou H."/>
            <person name="Li T."/>
            <person name="Mu C."/>
            <person name="Jiang W."/>
            <person name="Fu Q."/>
            <person name="Fu X."/>
            <person name="Miao Y."/>
            <person name="Liu J."/>
            <person name="Yu Q."/>
            <person name="Li R."/>
            <person name="Liao H."/>
            <person name="Li X."/>
            <person name="Kong Y."/>
            <person name="Jiang Z."/>
            <person name="Chourrout D."/>
            <person name="Li R."/>
            <person name="Bao Z."/>
        </authorList>
    </citation>
    <scope>NUCLEOTIDE SEQUENCE [LARGE SCALE GENOMIC DNA]</scope>
    <source>
        <strain evidence="3 4">PY_sf001</strain>
    </source>
</reference>
<sequence>MPEVLLSNSASEENKFFRSLDAIYGTSNTEGISATIVAYGLQKRYGFNATLEIPNIVLHDEFAPTISRLFYNNNEQVSRAIYDEYSSEDTLEQSKNMLDLFTDYVFLAATVGALNSHSLAGSVPSGNTFQYLFTGEGIIEGPFVLPVYFKGAWHGAELSFLFGLNGPGNVLNKTADGNALRKKMISYWTNFAKHG</sequence>
<dbReference type="SUPFAM" id="SSF53474">
    <property type="entry name" value="alpha/beta-Hydrolases"/>
    <property type="match status" value="1"/>
</dbReference>
<gene>
    <name evidence="3" type="ORF">KP79_PYT06152</name>
</gene>
<evidence type="ECO:0000313" key="4">
    <source>
        <dbReference type="Proteomes" id="UP000242188"/>
    </source>
</evidence>
<evidence type="ECO:0000256" key="1">
    <source>
        <dbReference type="ARBA" id="ARBA00005964"/>
    </source>
</evidence>
<dbReference type="AlphaFoldDB" id="A0A210PTR3"/>
<evidence type="ECO:0000313" key="3">
    <source>
        <dbReference type="EMBL" id="OWF39889.1"/>
    </source>
</evidence>
<dbReference type="InterPro" id="IPR029058">
    <property type="entry name" value="AB_hydrolase_fold"/>
</dbReference>
<keyword evidence="4" id="KW-1185">Reference proteome</keyword>
<name>A0A210PTR3_MIZYE</name>
<comment type="caution">
    <text evidence="3">The sequence shown here is derived from an EMBL/GenBank/DDBJ whole genome shotgun (WGS) entry which is preliminary data.</text>
</comment>
<organism evidence="3 4">
    <name type="scientific">Mizuhopecten yessoensis</name>
    <name type="common">Japanese scallop</name>
    <name type="synonym">Patinopecten yessoensis</name>
    <dbReference type="NCBI Taxonomy" id="6573"/>
    <lineage>
        <taxon>Eukaryota</taxon>
        <taxon>Metazoa</taxon>
        <taxon>Spiralia</taxon>
        <taxon>Lophotrochozoa</taxon>
        <taxon>Mollusca</taxon>
        <taxon>Bivalvia</taxon>
        <taxon>Autobranchia</taxon>
        <taxon>Pteriomorphia</taxon>
        <taxon>Pectinida</taxon>
        <taxon>Pectinoidea</taxon>
        <taxon>Pectinidae</taxon>
        <taxon>Mizuhopecten</taxon>
    </lineage>
</organism>
<accession>A0A210PTR3</accession>
<dbReference type="STRING" id="6573.A0A210PTR3"/>
<dbReference type="InterPro" id="IPR002018">
    <property type="entry name" value="CarbesteraseB"/>
</dbReference>
<dbReference type="Gene3D" id="3.40.50.1820">
    <property type="entry name" value="alpha/beta hydrolase"/>
    <property type="match status" value="1"/>
</dbReference>
<protein>
    <submittedName>
        <fullName evidence="3">Bile salt-activated lipase</fullName>
    </submittedName>
</protein>
<evidence type="ECO:0000259" key="2">
    <source>
        <dbReference type="Pfam" id="PF00135"/>
    </source>
</evidence>
<dbReference type="Pfam" id="PF00135">
    <property type="entry name" value="COesterase"/>
    <property type="match status" value="1"/>
</dbReference>
<dbReference type="PANTHER" id="PTHR43903">
    <property type="entry name" value="NEUROLIGIN"/>
    <property type="match status" value="1"/>
</dbReference>
<comment type="similarity">
    <text evidence="1">Belongs to the type-B carboxylesterase/lipase family.</text>
</comment>
<dbReference type="Proteomes" id="UP000242188">
    <property type="component" value="Unassembled WGS sequence"/>
</dbReference>
<feature type="domain" description="Carboxylesterase type B" evidence="2">
    <location>
        <begin position="15"/>
        <end position="195"/>
    </location>
</feature>
<dbReference type="InterPro" id="IPR051093">
    <property type="entry name" value="Neuroligin/BSAL"/>
</dbReference>
<dbReference type="OrthoDB" id="6063370at2759"/>
<proteinExistence type="inferred from homology"/>
<dbReference type="EMBL" id="NEDP02005500">
    <property type="protein sequence ID" value="OWF39889.1"/>
    <property type="molecule type" value="Genomic_DNA"/>
</dbReference>